<dbReference type="EMBL" id="CADCTQ010000611">
    <property type="protein sequence ID" value="CAA9328946.1"/>
    <property type="molecule type" value="Genomic_DNA"/>
</dbReference>
<feature type="transmembrane region" description="Helical" evidence="6">
    <location>
        <begin position="835"/>
        <end position="855"/>
    </location>
</feature>
<evidence type="ECO:0000256" key="1">
    <source>
        <dbReference type="ARBA" id="ARBA00004651"/>
    </source>
</evidence>
<feature type="domain" description="ABC3 transporter permease C-terminal" evidence="7">
    <location>
        <begin position="375"/>
        <end position="487"/>
    </location>
</feature>
<protein>
    <recommendedName>
        <fullName evidence="10">ABC transporter, permease protein</fullName>
    </recommendedName>
</protein>
<organism evidence="9">
    <name type="scientific">uncultured Cytophagales bacterium</name>
    <dbReference type="NCBI Taxonomy" id="158755"/>
    <lineage>
        <taxon>Bacteria</taxon>
        <taxon>Pseudomonadati</taxon>
        <taxon>Bacteroidota</taxon>
        <taxon>Sphingobacteriia</taxon>
        <taxon>Sphingobacteriales</taxon>
        <taxon>environmental samples</taxon>
    </lineage>
</organism>
<dbReference type="InterPro" id="IPR050250">
    <property type="entry name" value="Macrolide_Exporter_MacB"/>
</dbReference>
<reference evidence="9" key="1">
    <citation type="submission" date="2020-02" db="EMBL/GenBank/DDBJ databases">
        <authorList>
            <person name="Meier V. D."/>
        </authorList>
    </citation>
    <scope>NUCLEOTIDE SEQUENCE</scope>
    <source>
        <strain evidence="9">AVDCRST_MAG56</strain>
    </source>
</reference>
<feature type="transmembrane region" description="Helical" evidence="6">
    <location>
        <begin position="754"/>
        <end position="775"/>
    </location>
</feature>
<dbReference type="Pfam" id="PF02687">
    <property type="entry name" value="FtsX"/>
    <property type="match status" value="2"/>
</dbReference>
<dbReference type="PANTHER" id="PTHR30572">
    <property type="entry name" value="MEMBRANE COMPONENT OF TRANSPORTER-RELATED"/>
    <property type="match status" value="1"/>
</dbReference>
<evidence type="ECO:0000256" key="4">
    <source>
        <dbReference type="ARBA" id="ARBA00022989"/>
    </source>
</evidence>
<feature type="transmembrane region" description="Helical" evidence="6">
    <location>
        <begin position="795"/>
        <end position="815"/>
    </location>
</feature>
<feature type="transmembrane region" description="Helical" evidence="6">
    <location>
        <begin position="368"/>
        <end position="391"/>
    </location>
</feature>
<dbReference type="AlphaFoldDB" id="A0A6J4LD69"/>
<feature type="transmembrane region" description="Helical" evidence="6">
    <location>
        <begin position="506"/>
        <end position="529"/>
    </location>
</feature>
<proteinExistence type="predicted"/>
<evidence type="ECO:0000313" key="9">
    <source>
        <dbReference type="EMBL" id="CAA9328946.1"/>
    </source>
</evidence>
<dbReference type="InterPro" id="IPR047699">
    <property type="entry name" value="Permease_put_prefix"/>
</dbReference>
<evidence type="ECO:0000256" key="6">
    <source>
        <dbReference type="SAM" id="Phobius"/>
    </source>
</evidence>
<keyword evidence="2" id="KW-1003">Cell membrane</keyword>
<dbReference type="PANTHER" id="PTHR30572:SF18">
    <property type="entry name" value="ABC-TYPE MACROLIDE FAMILY EXPORT SYSTEM PERMEASE COMPONENT 2"/>
    <property type="match status" value="1"/>
</dbReference>
<evidence type="ECO:0000256" key="5">
    <source>
        <dbReference type="ARBA" id="ARBA00023136"/>
    </source>
</evidence>
<feature type="transmembrane region" description="Helical" evidence="6">
    <location>
        <begin position="425"/>
        <end position="443"/>
    </location>
</feature>
<dbReference type="GO" id="GO:0022857">
    <property type="term" value="F:transmembrane transporter activity"/>
    <property type="evidence" value="ECO:0007669"/>
    <property type="project" value="TreeGrafter"/>
</dbReference>
<keyword evidence="5 6" id="KW-0472">Membrane</keyword>
<feature type="transmembrane region" description="Helical" evidence="6">
    <location>
        <begin position="463"/>
        <end position="485"/>
    </location>
</feature>
<dbReference type="GO" id="GO:0005886">
    <property type="term" value="C:plasma membrane"/>
    <property type="evidence" value="ECO:0007669"/>
    <property type="project" value="UniProtKB-SubCell"/>
</dbReference>
<evidence type="ECO:0000256" key="3">
    <source>
        <dbReference type="ARBA" id="ARBA00022692"/>
    </source>
</evidence>
<accession>A0A6J4LD69</accession>
<dbReference type="Pfam" id="PF12704">
    <property type="entry name" value="MacB_PCD"/>
    <property type="match status" value="1"/>
</dbReference>
<sequence length="874" mass="97503">MNHPPQPPAWIDRFLRWRLPAAQFEEVQGDMHELYGEWVARVGKRKATLLYLVNAFAFLRPLPEPTNSFEKRNKHHAPNLSTDMLAHFFLLAWRTFKRYRGSFLINLTGLASGLTCVLLIYLWVSDELKVDKFHENDRRLYQVLFNMGTPQGVQTGTQTAVPLAAALVEDMPEVERAVSVDDFTSWRNREGILSVGEKHITVKGLHAGKDFFNVFSFDLRHGNKDQVLAEKSGIVISEELAKKLFNTPQQALGKTLAWSHPGFEGNYTVAGIFAPRANSSMAPFDVVFTIDVLLEKHPYANEMDQNWCQTFVVLKKETSISDFNHKLNAYWKAKQPTQSKFPLLVQQYSDRYLYGQYENGHPVAGRMLYVRLLSVTALFILLIACVNFMNLSTAQASQRMKEIGVKKVLGVSRPALVAQYLSESILLALASGVGAILLVSLLLPQFNVLTGKRLQFAPDGRDVLAITGIVLFTGLVAGLYPALYLSGFQAATVLKKRLDTPTGDLWVRKGLVVFQFTLAIVFIVGFLIINQQIEFTQTKNLGYNKDNIVTFQWKGKADRSLEAFMSGLKNIAGVVNATGMHGNILSEVYGQSAVSWRGQEADRNYMFKSPVVGYDFIETLGIQMLAGRSYQEGYANERTNIILNEAAVRMMGIANPVGKSIAWENSSRQIIGVVKDFHYGSLHEKVEPLIFRFDPTGGTIMVKIKAGTEKTVLAGLKQFHAQFLPRHPFAFTFMDADYQALYESESRVAALSNYFAVLAILISCLGLLGLAAFTAQRRRKEISIRKVLGASQAGIAFLLSGEFTRLVLVAVVIALPMSYGLARKWLESFAYRIDLAWWHFAGAGLLAVLIAWLTVGVQAVNAAQANPVKALNQE</sequence>
<comment type="subcellular location">
    <subcellularLocation>
        <location evidence="1">Cell membrane</location>
        <topology evidence="1">Multi-pass membrane protein</topology>
    </subcellularLocation>
</comment>
<evidence type="ECO:0008006" key="10">
    <source>
        <dbReference type="Google" id="ProtNLM"/>
    </source>
</evidence>
<dbReference type="NCBIfam" id="NF038404">
    <property type="entry name" value="perm_prefix_2"/>
    <property type="match status" value="1"/>
</dbReference>
<name>A0A6J4LD69_9SPHI</name>
<evidence type="ECO:0000259" key="8">
    <source>
        <dbReference type="Pfam" id="PF12704"/>
    </source>
</evidence>
<keyword evidence="3 6" id="KW-0812">Transmembrane</keyword>
<gene>
    <name evidence="9" type="ORF">AVDCRST_MAG56-7279</name>
</gene>
<feature type="domain" description="ABC3 transporter permease C-terminal" evidence="7">
    <location>
        <begin position="755"/>
        <end position="867"/>
    </location>
</feature>
<dbReference type="InterPro" id="IPR003838">
    <property type="entry name" value="ABC3_permease_C"/>
</dbReference>
<keyword evidence="4 6" id="KW-1133">Transmembrane helix</keyword>
<dbReference type="InterPro" id="IPR025857">
    <property type="entry name" value="MacB_PCD"/>
</dbReference>
<feature type="transmembrane region" description="Helical" evidence="6">
    <location>
        <begin position="103"/>
        <end position="124"/>
    </location>
</feature>
<evidence type="ECO:0000256" key="2">
    <source>
        <dbReference type="ARBA" id="ARBA00022475"/>
    </source>
</evidence>
<feature type="domain" description="MacB-like periplasmic core" evidence="8">
    <location>
        <begin position="104"/>
        <end position="329"/>
    </location>
</feature>
<evidence type="ECO:0000259" key="7">
    <source>
        <dbReference type="Pfam" id="PF02687"/>
    </source>
</evidence>